<dbReference type="Pfam" id="PF12261">
    <property type="entry name" value="T_hemolysin"/>
    <property type="match status" value="1"/>
</dbReference>
<dbReference type="InterPro" id="IPR022050">
    <property type="entry name" value="T_hemolysin"/>
</dbReference>
<comment type="caution">
    <text evidence="1">The sequence shown here is derived from an EMBL/GenBank/DDBJ whole genome shotgun (WGS) entry which is preliminary data.</text>
</comment>
<sequence>MHGAPVRPGFANLLDVQRAGAPRAVLGYQRAGNAPLFLESYLDSPVEDCLAAVLGRPVARGSVIEIGSLAADDAFAMVSLWATAANDLGAQCEIAVATLTAPLRRMFTRMGVPLHVLAPATAARVSDPAAWGRYYDADPMVCAGLIAEGQRAIAGHLAARRRAAA</sequence>
<reference evidence="1" key="2">
    <citation type="submission" date="2020-09" db="EMBL/GenBank/DDBJ databases">
        <authorList>
            <person name="Sun Q."/>
            <person name="Kim S."/>
        </authorList>
    </citation>
    <scope>NUCLEOTIDE SEQUENCE</scope>
    <source>
        <strain evidence="1">KCTC 32255</strain>
    </source>
</reference>
<name>A0A918UDS7_9SPHN</name>
<dbReference type="EMBL" id="BMZA01000002">
    <property type="protein sequence ID" value="GGY97805.1"/>
    <property type="molecule type" value="Genomic_DNA"/>
</dbReference>
<reference evidence="1" key="1">
    <citation type="journal article" date="2014" name="Int. J. Syst. Evol. Microbiol.">
        <title>Complete genome sequence of Corynebacterium casei LMG S-19264T (=DSM 44701T), isolated from a smear-ripened cheese.</title>
        <authorList>
            <consortium name="US DOE Joint Genome Institute (JGI-PGF)"/>
            <person name="Walter F."/>
            <person name="Albersmeier A."/>
            <person name="Kalinowski J."/>
            <person name="Ruckert C."/>
        </authorList>
    </citation>
    <scope>NUCLEOTIDE SEQUENCE</scope>
    <source>
        <strain evidence="1">KCTC 32255</strain>
    </source>
</reference>
<gene>
    <name evidence="1" type="ORF">GCM10011614_11130</name>
</gene>
<keyword evidence="2" id="KW-1185">Reference proteome</keyword>
<evidence type="ECO:0008006" key="3">
    <source>
        <dbReference type="Google" id="ProtNLM"/>
    </source>
</evidence>
<protein>
    <recommendedName>
        <fullName evidence="3">Thermostable hemolysin</fullName>
    </recommendedName>
</protein>
<dbReference type="Proteomes" id="UP000648075">
    <property type="component" value="Unassembled WGS sequence"/>
</dbReference>
<accession>A0A918UDS7</accession>
<evidence type="ECO:0000313" key="2">
    <source>
        <dbReference type="Proteomes" id="UP000648075"/>
    </source>
</evidence>
<dbReference type="AlphaFoldDB" id="A0A918UDS7"/>
<organism evidence="1 2">
    <name type="scientific">Novosphingobium colocasiae</name>
    <dbReference type="NCBI Taxonomy" id="1256513"/>
    <lineage>
        <taxon>Bacteria</taxon>
        <taxon>Pseudomonadati</taxon>
        <taxon>Pseudomonadota</taxon>
        <taxon>Alphaproteobacteria</taxon>
        <taxon>Sphingomonadales</taxon>
        <taxon>Sphingomonadaceae</taxon>
        <taxon>Novosphingobium</taxon>
    </lineage>
</organism>
<evidence type="ECO:0000313" key="1">
    <source>
        <dbReference type="EMBL" id="GGY97805.1"/>
    </source>
</evidence>
<proteinExistence type="predicted"/>